<dbReference type="RefSeq" id="WP_007571007.1">
    <property type="nucleotide sequence ID" value="NZ_AGUD01000030.1"/>
</dbReference>
<protein>
    <submittedName>
        <fullName evidence="2">Uncharacterized protein</fullName>
    </submittedName>
</protein>
<keyword evidence="3" id="KW-1185">Reference proteome</keyword>
<comment type="caution">
    <text evidence="2">The sequence shown here is derived from an EMBL/GenBank/DDBJ whole genome shotgun (WGS) entry which is preliminary data.</text>
</comment>
<dbReference type="Proteomes" id="UP000005143">
    <property type="component" value="Unassembled WGS sequence"/>
</dbReference>
<reference evidence="2 3" key="1">
    <citation type="journal article" date="2013" name="Biodegradation">
        <title>Quantitative proteomic analysis of ibuprofen-degrading Patulibacter sp. strain I11.</title>
        <authorList>
            <person name="Almeida B."/>
            <person name="Kjeldal H."/>
            <person name="Lolas I."/>
            <person name="Knudsen A.D."/>
            <person name="Carvalho G."/>
            <person name="Nielsen K.L."/>
            <person name="Barreto Crespo M.T."/>
            <person name="Stensballe A."/>
            <person name="Nielsen J.L."/>
        </authorList>
    </citation>
    <scope>NUCLEOTIDE SEQUENCE [LARGE SCALE GENOMIC DNA]</scope>
    <source>
        <strain evidence="2 3">I11</strain>
    </source>
</reference>
<evidence type="ECO:0000313" key="2">
    <source>
        <dbReference type="EMBL" id="EHN12367.1"/>
    </source>
</evidence>
<evidence type="ECO:0000256" key="1">
    <source>
        <dbReference type="SAM" id="SignalP"/>
    </source>
</evidence>
<sequence>MRSLPFARRARRLLVAGACLAAVAGGPAVAPAAADDLTLVKTVNLHAQRLEPRAKTLSTALQRYGKAPTDRARADRASRAAGAVRREVDSFRAALRYDRSNSAEGRALRTSLLRALWDIRSGTGTLESGLARVARRAASLATLRSLQAAQKTLERGLRNGEKAVRRILAAT</sequence>
<feature type="signal peptide" evidence="1">
    <location>
        <begin position="1"/>
        <end position="24"/>
    </location>
</feature>
<proteinExistence type="predicted"/>
<evidence type="ECO:0000313" key="3">
    <source>
        <dbReference type="Proteomes" id="UP000005143"/>
    </source>
</evidence>
<name>H0E1R6_9ACTN</name>
<gene>
    <name evidence="2" type="ORF">PAI11_07280</name>
</gene>
<accession>H0E1R6</accession>
<dbReference type="EMBL" id="AGUD01000030">
    <property type="protein sequence ID" value="EHN12367.1"/>
    <property type="molecule type" value="Genomic_DNA"/>
</dbReference>
<dbReference type="AlphaFoldDB" id="H0E1R6"/>
<organism evidence="2 3">
    <name type="scientific">Patulibacter medicamentivorans</name>
    <dbReference type="NCBI Taxonomy" id="1097667"/>
    <lineage>
        <taxon>Bacteria</taxon>
        <taxon>Bacillati</taxon>
        <taxon>Actinomycetota</taxon>
        <taxon>Thermoleophilia</taxon>
        <taxon>Solirubrobacterales</taxon>
        <taxon>Patulibacteraceae</taxon>
        <taxon>Patulibacter</taxon>
    </lineage>
</organism>
<feature type="chain" id="PRO_5038674016" evidence="1">
    <location>
        <begin position="25"/>
        <end position="171"/>
    </location>
</feature>
<keyword evidence="1" id="KW-0732">Signal</keyword>